<reference evidence="1" key="2">
    <citation type="submission" date="2025-03" db="EMBL/GenBank/DDBJ databases">
        <authorList>
            <consortium name="ELIXIR-Norway"/>
            <consortium name="Elixir Norway"/>
        </authorList>
    </citation>
    <scope>NUCLEOTIDE SEQUENCE</scope>
</reference>
<dbReference type="Proteomes" id="UP001162501">
    <property type="component" value="Chromosome 25"/>
</dbReference>
<feature type="non-terminal residue" evidence="1">
    <location>
        <position position="1"/>
    </location>
</feature>
<protein>
    <submittedName>
        <fullName evidence="1">Uncharacterized protein</fullName>
    </submittedName>
</protein>
<evidence type="ECO:0000313" key="1">
    <source>
        <dbReference type="EMBL" id="CAN0265612.1"/>
    </source>
</evidence>
<name>A0AC59Z697_RANTA</name>
<feature type="non-terminal residue" evidence="1">
    <location>
        <position position="83"/>
    </location>
</feature>
<evidence type="ECO:0000313" key="2">
    <source>
        <dbReference type="Proteomes" id="UP001162501"/>
    </source>
</evidence>
<dbReference type="EMBL" id="OX596109">
    <property type="protein sequence ID" value="CAN0265612.1"/>
    <property type="molecule type" value="Genomic_DNA"/>
</dbReference>
<proteinExistence type="predicted"/>
<reference evidence="1" key="1">
    <citation type="submission" date="2023-05" db="EMBL/GenBank/DDBJ databases">
        <authorList>
            <consortium name="ELIXIR-Norway"/>
        </authorList>
    </citation>
    <scope>NUCLEOTIDE SEQUENCE</scope>
</reference>
<gene>
    <name evidence="1" type="ORF">MRATA1EN22A_LOCUS14579</name>
</gene>
<sequence>LGSRQTVQARGRPARGQGGFHTDGQGGCPSRRPGAQLVCVCVSGRLCMHASESMCVCLCVSRCVLVVLMVVMVMVVVMVVMMV</sequence>
<organism evidence="1 2">
    <name type="scientific">Rangifer tarandus platyrhynchus</name>
    <name type="common">Svalbard reindeer</name>
    <dbReference type="NCBI Taxonomy" id="3082113"/>
    <lineage>
        <taxon>Eukaryota</taxon>
        <taxon>Metazoa</taxon>
        <taxon>Chordata</taxon>
        <taxon>Craniata</taxon>
        <taxon>Vertebrata</taxon>
        <taxon>Euteleostomi</taxon>
        <taxon>Mammalia</taxon>
        <taxon>Eutheria</taxon>
        <taxon>Laurasiatheria</taxon>
        <taxon>Artiodactyla</taxon>
        <taxon>Ruminantia</taxon>
        <taxon>Pecora</taxon>
        <taxon>Cervidae</taxon>
        <taxon>Odocoileinae</taxon>
        <taxon>Rangifer</taxon>
    </lineage>
</organism>
<accession>A0AC59Z697</accession>